<reference evidence="2 3" key="1">
    <citation type="journal article" date="2020" name="BMC Genomics">
        <title>Intraspecific diversification of the crop wild relative Brassica cretica Lam. using demographic model selection.</title>
        <authorList>
            <person name="Kioukis A."/>
            <person name="Michalopoulou V.A."/>
            <person name="Briers L."/>
            <person name="Pirintsos S."/>
            <person name="Studholme D.J."/>
            <person name="Pavlidis P."/>
            <person name="Sarris P.F."/>
        </authorList>
    </citation>
    <scope>NUCLEOTIDE SEQUENCE [LARGE SCALE GENOMIC DNA]</scope>
    <source>
        <strain evidence="3">cv. PFS-1207/04</strain>
    </source>
</reference>
<protein>
    <submittedName>
        <fullName evidence="2">Uncharacterized protein</fullName>
    </submittedName>
</protein>
<sequence>MVLELFVLVLVLLPMNVPSGTIFFLKKELVVSNIDKFSHTHIGVEHLYKILLQHSVASSLTTSSSQSRALSLSLDSLNPDRALAHSLELSQLSSQILLQTLDVVTPSSRDDDDLMKLRKYLQLKWLMTLHLKLAKACLTHILASSQLHIALNKAYSTSSIFEHHCSASILPKISFLQASQPVSILIQPEDFLATAPLNLLPKLHLNSLSSYNQSPSMNQT</sequence>
<comment type="caution">
    <text evidence="2">The sequence shown here is derived from an EMBL/GenBank/DDBJ whole genome shotgun (WGS) entry which is preliminary data.</text>
</comment>
<feature type="chain" id="PRO_5045159816" evidence="1">
    <location>
        <begin position="20"/>
        <end position="220"/>
    </location>
</feature>
<dbReference type="EMBL" id="QGKV02001556">
    <property type="protein sequence ID" value="KAF3515728.1"/>
    <property type="molecule type" value="Genomic_DNA"/>
</dbReference>
<organism evidence="2 3">
    <name type="scientific">Brassica cretica</name>
    <name type="common">Mustard</name>
    <dbReference type="NCBI Taxonomy" id="69181"/>
    <lineage>
        <taxon>Eukaryota</taxon>
        <taxon>Viridiplantae</taxon>
        <taxon>Streptophyta</taxon>
        <taxon>Embryophyta</taxon>
        <taxon>Tracheophyta</taxon>
        <taxon>Spermatophyta</taxon>
        <taxon>Magnoliopsida</taxon>
        <taxon>eudicotyledons</taxon>
        <taxon>Gunneridae</taxon>
        <taxon>Pentapetalae</taxon>
        <taxon>rosids</taxon>
        <taxon>malvids</taxon>
        <taxon>Brassicales</taxon>
        <taxon>Brassicaceae</taxon>
        <taxon>Brassiceae</taxon>
        <taxon>Brassica</taxon>
    </lineage>
</organism>
<evidence type="ECO:0000256" key="1">
    <source>
        <dbReference type="SAM" id="SignalP"/>
    </source>
</evidence>
<name>A0ABQ7AP00_BRACR</name>
<keyword evidence="1" id="KW-0732">Signal</keyword>
<feature type="signal peptide" evidence="1">
    <location>
        <begin position="1"/>
        <end position="19"/>
    </location>
</feature>
<evidence type="ECO:0000313" key="2">
    <source>
        <dbReference type="EMBL" id="KAF3515728.1"/>
    </source>
</evidence>
<accession>A0ABQ7AP00</accession>
<dbReference type="Proteomes" id="UP000266723">
    <property type="component" value="Unassembled WGS sequence"/>
</dbReference>
<keyword evidence="3" id="KW-1185">Reference proteome</keyword>
<gene>
    <name evidence="2" type="ORF">DY000_02062765</name>
</gene>
<evidence type="ECO:0000313" key="3">
    <source>
        <dbReference type="Proteomes" id="UP000266723"/>
    </source>
</evidence>
<proteinExistence type="predicted"/>